<dbReference type="GO" id="GO:0007589">
    <property type="term" value="P:body fluid secretion"/>
    <property type="evidence" value="ECO:0007669"/>
    <property type="project" value="InterPro"/>
</dbReference>
<organism evidence="5">
    <name type="scientific">Locusta migratoria</name>
    <name type="common">Migratory locust</name>
    <dbReference type="NCBI Taxonomy" id="7004"/>
    <lineage>
        <taxon>Eukaryota</taxon>
        <taxon>Metazoa</taxon>
        <taxon>Ecdysozoa</taxon>
        <taxon>Arthropoda</taxon>
        <taxon>Hexapoda</taxon>
        <taxon>Insecta</taxon>
        <taxon>Pterygota</taxon>
        <taxon>Neoptera</taxon>
        <taxon>Polyneoptera</taxon>
        <taxon>Orthoptera</taxon>
        <taxon>Caelifera</taxon>
        <taxon>Acrididea</taxon>
        <taxon>Acridomorpha</taxon>
        <taxon>Acridoidea</taxon>
        <taxon>Acrididae</taxon>
        <taxon>Oedipodinae</taxon>
        <taxon>Locusta</taxon>
    </lineage>
</organism>
<evidence type="ECO:0000313" key="5">
    <source>
        <dbReference type="EMBL" id="AKN21237.1"/>
    </source>
</evidence>
<dbReference type="PANTHER" id="PTHR41146:SF1">
    <property type="entry name" value="DIURETIC HORMONE CLASS 2"/>
    <property type="match status" value="1"/>
</dbReference>
<feature type="non-terminal residue" evidence="5">
    <location>
        <position position="111"/>
    </location>
</feature>
<dbReference type="PANTHER" id="PTHR41146">
    <property type="entry name" value="DIURETIC HORMONE CLASS 2"/>
    <property type="match status" value="1"/>
</dbReference>
<dbReference type="EMBL" id="KP895538">
    <property type="protein sequence ID" value="AKN21237.1"/>
    <property type="molecule type" value="mRNA"/>
</dbReference>
<feature type="chain" id="PRO_5005204202" evidence="4">
    <location>
        <begin position="27"/>
        <end position="111"/>
    </location>
</feature>
<proteinExistence type="evidence at transcript level"/>
<dbReference type="GO" id="GO:0008613">
    <property type="term" value="F:diuretic hormone activity"/>
    <property type="evidence" value="ECO:0007669"/>
    <property type="project" value="InterPro"/>
</dbReference>
<feature type="signal peptide" evidence="4">
    <location>
        <begin position="1"/>
        <end position="26"/>
    </location>
</feature>
<comment type="subcellular location">
    <subcellularLocation>
        <location evidence="1">Secreted</location>
    </subcellularLocation>
</comment>
<dbReference type="AlphaFoldDB" id="A0A0H3YJC6"/>
<evidence type="ECO:0000256" key="1">
    <source>
        <dbReference type="ARBA" id="ARBA00004613"/>
    </source>
</evidence>
<evidence type="ECO:0000256" key="4">
    <source>
        <dbReference type="SAM" id="SignalP"/>
    </source>
</evidence>
<dbReference type="GO" id="GO:0001664">
    <property type="term" value="F:G protein-coupled receptor binding"/>
    <property type="evidence" value="ECO:0007669"/>
    <property type="project" value="TreeGrafter"/>
</dbReference>
<keyword evidence="4" id="KW-0732">Signal</keyword>
<comment type="similarity">
    <text evidence="2">Belongs to the diuretic hormone class 2 family.</text>
</comment>
<evidence type="ECO:0000256" key="3">
    <source>
        <dbReference type="ARBA" id="ARBA00022525"/>
    </source>
</evidence>
<dbReference type="GO" id="GO:0005615">
    <property type="term" value="C:extracellular space"/>
    <property type="evidence" value="ECO:0007669"/>
    <property type="project" value="TreeGrafter"/>
</dbReference>
<keyword evidence="3" id="KW-0964">Secreted</keyword>
<protein>
    <submittedName>
        <fullName evidence="5">Diuretic hormone 31</fullName>
    </submittedName>
</protein>
<sequence length="111" mass="11741">MQLTTVVAALLAVVVLLATPARPAWANQLSNNYVSDYEMEQTAPLLSILELISKLRQTSSIAEDPAAKRGLDLGINRGFSGAQAAKHLMGLAAAQYAAGPGRRRRAANAPQ</sequence>
<accession>A0A0H3YJC6</accession>
<dbReference type="InterPro" id="IPR034439">
    <property type="entry name" value="DH2-like"/>
</dbReference>
<reference evidence="5" key="1">
    <citation type="journal article" date="2015" name="Insect Biochem. Mol. Biol.">
        <title>Molecular characterization and expression profiles of neuropeptide precursors in the migratory locust.</title>
        <authorList>
            <person name="Hou L."/>
            <person name="Jiang F."/>
            <person name="Yang P."/>
            <person name="Wang X."/>
            <person name="Kang L."/>
        </authorList>
    </citation>
    <scope>NUCLEOTIDE SEQUENCE</scope>
</reference>
<evidence type="ECO:0000256" key="2">
    <source>
        <dbReference type="ARBA" id="ARBA00007773"/>
    </source>
</evidence>
<name>A0A0H3YJC6_LOCMI</name>